<dbReference type="VEuPathDB" id="PiroplasmaDB:TOT_030000034"/>
<sequence>MKPLGVVLISVLVFIVLGVSLFYGLRSLQKRAYVITPTSYRRNIIGYTSILQFYLDSPSTIDKITLTMTSSDIPGLPRYKKFSFTTPEKHNFDTVYMDHTRIQVDPGVFSSATIYTWFDKPMLIIINTVETQNDEEVTKYQYFTDDDKSYKSYVKFTVEFDVQDNPEEMKKLLKNINRNMKRLLTIDIGNDLGDESTYSTSLDDHKNLKMTKGYMIHKPFVELRMEINQGLFNDYFQIEELTHNQNVLKVDIPLVQVNRFIVYFWNSNPIMLAFVSKNKHHYYIQKTSDEWIPLLDDFGVASNTEMSDERIEKRLKFTILQKFDAFFIDVTNTEDYDFAGKEISVVRDEADPLNKGMRQVYKHSVDTGAFKLGACFQDSIYMDMVPIGKDVEHVTVYMEREIPFMVKLAVVENDVKRDVYVSREIGLRWKLNKNPKKLLDELDKPIFGFGGLFPDTIRLDIGKKSSYECRPEYRSSKCSEISVKLFDEYGPYKIYLHEPVHSGGGAGEDNGSFRFTSLTSNGAKIFGVVPGDISKMRVYFLDDLVPVGIEIISNTTDNYVNNGNNRWVPYKGETGKYMLDPFLFQNCSRESNTFVAFDIGHKVLHFNGEGEALTTTTRYGTFIEHTLQLKAYRQFIFDGLAYKGFWYRFDAAALFLEKFVQIKVYFDPTNRVPLIFELTGSNSLLFYNKFDGSWPPLFSINQNLVPALTFVHLKIVDSISIDNFANYTVGSVAVTVSRSQFSEKYVKNFHKPASDTKFSGILYRGYFIKGIGSINSFSSLTAYFVEGSHLALLIQVQSQGAVYTFAYDDNDVWNLVKSPADLSALLDQGYSKFARMFSKSK</sequence>
<name>J4CD99_THEOR</name>
<dbReference type="AlphaFoldDB" id="J4CD99"/>
<evidence type="ECO:0000313" key="2">
    <source>
        <dbReference type="EMBL" id="BAM40772.1"/>
    </source>
</evidence>
<keyword evidence="1" id="KW-1133">Transmembrane helix</keyword>
<dbReference type="KEGG" id="tot:TOT_030000034"/>
<keyword evidence="3" id="KW-1185">Reference proteome</keyword>
<gene>
    <name evidence="2" type="ORF">TOT_030000034</name>
</gene>
<protein>
    <submittedName>
        <fullName evidence="2">Uncharacterized protein</fullName>
    </submittedName>
</protein>
<dbReference type="EMBL" id="AP011948">
    <property type="protein sequence ID" value="BAM40772.1"/>
    <property type="molecule type" value="Genomic_DNA"/>
</dbReference>
<keyword evidence="1" id="KW-0472">Membrane</keyword>
<keyword evidence="1" id="KW-0812">Transmembrane</keyword>
<evidence type="ECO:0000256" key="1">
    <source>
        <dbReference type="SAM" id="Phobius"/>
    </source>
</evidence>
<dbReference type="OrthoDB" id="10485595at2759"/>
<dbReference type="Proteomes" id="UP000003786">
    <property type="component" value="Chromosome 3"/>
</dbReference>
<accession>J4CD99</accession>
<feature type="transmembrane region" description="Helical" evidence="1">
    <location>
        <begin position="6"/>
        <end position="25"/>
    </location>
</feature>
<dbReference type="RefSeq" id="XP_009691073.1">
    <property type="nucleotide sequence ID" value="XM_009692778.1"/>
</dbReference>
<organism evidence="2 3">
    <name type="scientific">Theileria orientalis strain Shintoku</name>
    <dbReference type="NCBI Taxonomy" id="869250"/>
    <lineage>
        <taxon>Eukaryota</taxon>
        <taxon>Sar</taxon>
        <taxon>Alveolata</taxon>
        <taxon>Apicomplexa</taxon>
        <taxon>Aconoidasida</taxon>
        <taxon>Piroplasmida</taxon>
        <taxon>Theileriidae</taxon>
        <taxon>Theileria</taxon>
    </lineage>
</organism>
<dbReference type="GeneID" id="20715240"/>
<evidence type="ECO:0000313" key="3">
    <source>
        <dbReference type="Proteomes" id="UP000003786"/>
    </source>
</evidence>
<proteinExistence type="predicted"/>
<reference evidence="2 3" key="1">
    <citation type="journal article" date="2012" name="MBio">
        <title>Comparative genome analysis of three eukaryotic parasites with differing abilities to transform leukocytes reveals key mediators of Theileria-induced leukocyte transformation.</title>
        <authorList>
            <person name="Hayashida K."/>
            <person name="Hara Y."/>
            <person name="Abe T."/>
            <person name="Yamasaki C."/>
            <person name="Toyoda A."/>
            <person name="Kosuge T."/>
            <person name="Suzuki Y."/>
            <person name="Sato Y."/>
            <person name="Kawashima S."/>
            <person name="Katayama T."/>
            <person name="Wakaguri H."/>
            <person name="Inoue N."/>
            <person name="Homma K."/>
            <person name="Tada-Umezaki M."/>
            <person name="Yagi Y."/>
            <person name="Fujii Y."/>
            <person name="Habara T."/>
            <person name="Kanehisa M."/>
            <person name="Watanabe H."/>
            <person name="Ito K."/>
            <person name="Gojobori T."/>
            <person name="Sugawara H."/>
            <person name="Imanishi T."/>
            <person name="Weir W."/>
            <person name="Gardner M."/>
            <person name="Pain A."/>
            <person name="Shiels B."/>
            <person name="Hattori M."/>
            <person name="Nene V."/>
            <person name="Sugimoto C."/>
        </authorList>
    </citation>
    <scope>NUCLEOTIDE SEQUENCE [LARGE SCALE GENOMIC DNA]</scope>
    <source>
        <strain evidence="2 3">Shintoku</strain>
    </source>
</reference>